<name>A0ABD2QBJ9_9PLAT</name>
<feature type="binding site" evidence="19">
    <location>
        <position position="152"/>
    </location>
    <ligand>
        <name>substrate</name>
    </ligand>
</feature>
<dbReference type="EMBL" id="JBJKFK010000463">
    <property type="protein sequence ID" value="KAL3316921.1"/>
    <property type="molecule type" value="Genomic_DNA"/>
</dbReference>
<dbReference type="AlphaFoldDB" id="A0ABD2QBJ9"/>
<evidence type="ECO:0000256" key="6">
    <source>
        <dbReference type="ARBA" id="ARBA00023235"/>
    </source>
</evidence>
<dbReference type="SUPFAM" id="SSF55120">
    <property type="entry name" value="Pseudouridine synthase"/>
    <property type="match status" value="1"/>
</dbReference>
<evidence type="ECO:0000256" key="19">
    <source>
        <dbReference type="PIRSR" id="PIRSR641708-2"/>
    </source>
</evidence>
<keyword evidence="4" id="KW-0507">mRNA processing</keyword>
<dbReference type="InterPro" id="IPR001406">
    <property type="entry name" value="PsdUridine_synth_TruA"/>
</dbReference>
<gene>
    <name evidence="21" type="primary">PUS1</name>
    <name evidence="21" type="ORF">Ciccas_004430</name>
</gene>
<protein>
    <recommendedName>
        <fullName evidence="13">Pseudouridylate synthase 1 homolog</fullName>
        <ecNumber evidence="12">5.4.99.12</ecNumber>
    </recommendedName>
    <alternativeName>
        <fullName evidence="14">tRNA pseudouridine synthase 1</fullName>
    </alternativeName>
    <alternativeName>
        <fullName evidence="17">tRNA pseudouridine(38-40) synthase</fullName>
    </alternativeName>
    <alternativeName>
        <fullName evidence="15">tRNA pseudouridylate synthase I</fullName>
    </alternativeName>
    <alternativeName>
        <fullName evidence="16">tRNA-uridine isomerase I</fullName>
    </alternativeName>
</protein>
<comment type="subcellular location">
    <subcellularLocation>
        <location evidence="2">Nucleus</location>
    </subcellularLocation>
</comment>
<dbReference type="Gene3D" id="3.30.70.660">
    <property type="entry name" value="Pseudouridine synthase I, catalytic domain, C-terminal subdomain"/>
    <property type="match status" value="1"/>
</dbReference>
<evidence type="ECO:0000259" key="20">
    <source>
        <dbReference type="Pfam" id="PF01416"/>
    </source>
</evidence>
<keyword evidence="6" id="KW-0413">Isomerase</keyword>
<evidence type="ECO:0000256" key="2">
    <source>
        <dbReference type="ARBA" id="ARBA00004123"/>
    </source>
</evidence>
<dbReference type="InterPro" id="IPR041708">
    <property type="entry name" value="PUS1/PUS2-like"/>
</dbReference>
<evidence type="ECO:0000256" key="8">
    <source>
        <dbReference type="ARBA" id="ARBA00036943"/>
    </source>
</evidence>
<dbReference type="FunFam" id="3.30.70.660:FF:000002">
    <property type="entry name" value="tRNA pseudouridine synthase"/>
    <property type="match status" value="1"/>
</dbReference>
<evidence type="ECO:0000313" key="22">
    <source>
        <dbReference type="Proteomes" id="UP001626550"/>
    </source>
</evidence>
<dbReference type="InterPro" id="IPR020097">
    <property type="entry name" value="PsdUridine_synth_TruA_a/b_dom"/>
</dbReference>
<keyword evidence="22" id="KW-1185">Reference proteome</keyword>
<evidence type="ECO:0000256" key="3">
    <source>
        <dbReference type="ARBA" id="ARBA00009375"/>
    </source>
</evidence>
<dbReference type="NCBIfam" id="TIGR00071">
    <property type="entry name" value="hisT_truA"/>
    <property type="match status" value="1"/>
</dbReference>
<reference evidence="21 22" key="1">
    <citation type="submission" date="2024-11" db="EMBL/GenBank/DDBJ databases">
        <title>Adaptive evolution of stress response genes in parasites aligns with host niche diversity.</title>
        <authorList>
            <person name="Hahn C."/>
            <person name="Resl P."/>
        </authorList>
    </citation>
    <scope>NUCLEOTIDE SEQUENCE [LARGE SCALE GENOMIC DNA]</scope>
    <source>
        <strain evidence="21">EGGRZ-B1_66</strain>
        <tissue evidence="21">Body</tissue>
    </source>
</reference>
<dbReference type="InterPro" id="IPR020095">
    <property type="entry name" value="PsdUridine_synth_TruA_C"/>
</dbReference>
<dbReference type="EC" id="5.4.99.12" evidence="12"/>
<dbReference type="Gene3D" id="3.30.70.580">
    <property type="entry name" value="Pseudouridine synthase I, catalytic domain, N-terminal subdomain"/>
    <property type="match status" value="1"/>
</dbReference>
<evidence type="ECO:0000256" key="4">
    <source>
        <dbReference type="ARBA" id="ARBA00022664"/>
    </source>
</evidence>
<dbReference type="GO" id="GO:0160147">
    <property type="term" value="F:tRNA pseudouridine(38-40) synthase activity"/>
    <property type="evidence" value="ECO:0007669"/>
    <property type="project" value="UniProtKB-EC"/>
</dbReference>
<evidence type="ECO:0000256" key="11">
    <source>
        <dbReference type="ARBA" id="ARBA00064589"/>
    </source>
</evidence>
<evidence type="ECO:0000256" key="17">
    <source>
        <dbReference type="ARBA" id="ARBA00081344"/>
    </source>
</evidence>
<comment type="catalytic activity">
    <reaction evidence="8">
        <text>a uridine in tRNA = a pseudouridine in tRNA</text>
        <dbReference type="Rhea" id="RHEA:54572"/>
        <dbReference type="Rhea" id="RHEA-COMP:13339"/>
        <dbReference type="Rhea" id="RHEA-COMP:13934"/>
        <dbReference type="ChEBI" id="CHEBI:65314"/>
        <dbReference type="ChEBI" id="CHEBI:65315"/>
    </reaction>
</comment>
<evidence type="ECO:0000256" key="16">
    <source>
        <dbReference type="ARBA" id="ARBA00080849"/>
    </source>
</evidence>
<dbReference type="GO" id="GO:0005634">
    <property type="term" value="C:nucleus"/>
    <property type="evidence" value="ECO:0007669"/>
    <property type="project" value="UniProtKB-SubCell"/>
</dbReference>
<dbReference type="Pfam" id="PF01416">
    <property type="entry name" value="PseudoU_synth_1"/>
    <property type="match status" value="1"/>
</dbReference>
<dbReference type="PANTHER" id="PTHR11142">
    <property type="entry name" value="PSEUDOURIDYLATE SYNTHASE"/>
    <property type="match status" value="1"/>
</dbReference>
<evidence type="ECO:0000256" key="12">
    <source>
        <dbReference type="ARBA" id="ARBA00066509"/>
    </source>
</evidence>
<proteinExistence type="inferred from homology"/>
<evidence type="ECO:0000256" key="14">
    <source>
        <dbReference type="ARBA" id="ARBA00075153"/>
    </source>
</evidence>
<evidence type="ECO:0000256" key="13">
    <source>
        <dbReference type="ARBA" id="ARBA00068582"/>
    </source>
</evidence>
<dbReference type="PANTHER" id="PTHR11142:SF4">
    <property type="entry name" value="PSEUDOURIDYLATE SYNTHASE 1 HOMOLOG"/>
    <property type="match status" value="1"/>
</dbReference>
<dbReference type="Proteomes" id="UP001626550">
    <property type="component" value="Unassembled WGS sequence"/>
</dbReference>
<evidence type="ECO:0000256" key="7">
    <source>
        <dbReference type="ARBA" id="ARBA00023242"/>
    </source>
</evidence>
<keyword evidence="7" id="KW-0539">Nucleus</keyword>
<comment type="caution">
    <text evidence="21">The sequence shown here is derived from an EMBL/GenBank/DDBJ whole genome shotgun (WGS) entry which is preliminary data.</text>
</comment>
<sequence length="379" mass="43553">MSAVKRSPPLATGELDSKIAKLEQSDKSMRRRQFAILMMYSGIGYYGMQRQPENTQSTHPAIENELLDALLKANLITEENKQFPGQVRFQRASKTDRSVSALGQVVSGRFNEEVENPTKVLNQHLPEKIRIVEFMRVTRGFNAKNICSHRVYQYIMPSFALAQKDELLNESTALQYRIQSDTLNKFRANLQNFKGTHNFFNFTSGRDAASKSCIRYMMDLNCSDPRLYDCSFEYLIVDIVGQSFMLHQIRKMIALAIALTRGNCDDSVWDRCFTTTRIDIPRAPGLGLLLDKVMFDHYNKRYGSDGIHQTIDWDRYKDTIEPFKQKFVFDHIMQEELSTKSMLTWISSLQLHTFSVREQGANVRSDSEDSLSDDANTVA</sequence>
<dbReference type="InterPro" id="IPR020103">
    <property type="entry name" value="PsdUridine_synth_cat_dom_sf"/>
</dbReference>
<evidence type="ECO:0000256" key="15">
    <source>
        <dbReference type="ARBA" id="ARBA00079087"/>
    </source>
</evidence>
<organism evidence="21 22">
    <name type="scientific">Cichlidogyrus casuarinus</name>
    <dbReference type="NCBI Taxonomy" id="1844966"/>
    <lineage>
        <taxon>Eukaryota</taxon>
        <taxon>Metazoa</taxon>
        <taxon>Spiralia</taxon>
        <taxon>Lophotrochozoa</taxon>
        <taxon>Platyhelminthes</taxon>
        <taxon>Monogenea</taxon>
        <taxon>Monopisthocotylea</taxon>
        <taxon>Dactylogyridea</taxon>
        <taxon>Ancyrocephalidae</taxon>
        <taxon>Cichlidogyrus</taxon>
    </lineage>
</organism>
<accession>A0ABD2QBJ9</accession>
<dbReference type="GO" id="GO:0006397">
    <property type="term" value="P:mRNA processing"/>
    <property type="evidence" value="ECO:0007669"/>
    <property type="project" value="UniProtKB-KW"/>
</dbReference>
<dbReference type="CDD" id="cd02568">
    <property type="entry name" value="PseudoU_synth_PUS1_PUS2"/>
    <property type="match status" value="1"/>
</dbReference>
<comment type="similarity">
    <text evidence="3">Belongs to the tRNA pseudouridine synthase TruA family.</text>
</comment>
<dbReference type="GO" id="GO:0031119">
    <property type="term" value="P:tRNA pseudouridine synthesis"/>
    <property type="evidence" value="ECO:0007669"/>
    <property type="project" value="UniProtKB-ARBA"/>
</dbReference>
<comment type="catalytic activity">
    <reaction evidence="9">
        <text>uridine(38/39/40) in tRNA = pseudouridine(38/39/40) in tRNA</text>
        <dbReference type="Rhea" id="RHEA:22376"/>
        <dbReference type="Rhea" id="RHEA-COMP:10085"/>
        <dbReference type="Rhea" id="RHEA-COMP:10087"/>
        <dbReference type="ChEBI" id="CHEBI:65314"/>
        <dbReference type="ChEBI" id="CHEBI:65315"/>
        <dbReference type="EC" id="5.4.99.12"/>
    </reaction>
</comment>
<dbReference type="InterPro" id="IPR020094">
    <property type="entry name" value="TruA/RsuA/RluB/E/F_N"/>
</dbReference>
<comment type="catalytic activity">
    <reaction evidence="1">
        <text>a uridine in mRNA = a pseudouridine in mRNA</text>
        <dbReference type="Rhea" id="RHEA:56644"/>
        <dbReference type="Rhea" id="RHEA-COMP:14658"/>
        <dbReference type="Rhea" id="RHEA-COMP:14659"/>
        <dbReference type="ChEBI" id="CHEBI:65314"/>
        <dbReference type="ChEBI" id="CHEBI:65315"/>
    </reaction>
</comment>
<keyword evidence="5" id="KW-0819">tRNA processing</keyword>
<evidence type="ECO:0000256" key="1">
    <source>
        <dbReference type="ARBA" id="ARBA00001166"/>
    </source>
</evidence>
<comment type="subunit">
    <text evidence="11">Monomer. Forms a complex with RARG and the SRA1 RNA in the nucleus.</text>
</comment>
<dbReference type="FunFam" id="3.30.70.580:FF:000002">
    <property type="entry name" value="tRNA pseudouridine synthase"/>
    <property type="match status" value="1"/>
</dbReference>
<comment type="function">
    <text evidence="10">Pseudouridylate synthase that catalyzes pseudouridylation of tRNAs and mRNAs. Acts on positions 27/28 in the anticodon stem and also positions 34 and 36 in the anticodon of an intron containing tRNA. Also catalyzes pseudouridylation of mRNAs: mediates pseudouridylation of mRNAs with the consensus sequence 5'-UGUAG-3'. Acts as a regulator of pre-mRNA splicing by mediating pseudouridylation of pre-mRNAs at locations associated with alternatively spliced regions. Pseudouridylation of pre-mRNAs near splice sites directly regulates mRNA splicing and mRNA 3'-end processing. Involved in regulation of nuclear receptor activity through pseudouridylation of SRA1 mRNA.</text>
</comment>
<evidence type="ECO:0000256" key="10">
    <source>
        <dbReference type="ARBA" id="ARBA00053709"/>
    </source>
</evidence>
<feature type="domain" description="Pseudouridine synthase I TruA alpha/beta" evidence="20">
    <location>
        <begin position="191"/>
        <end position="296"/>
    </location>
</feature>
<evidence type="ECO:0000313" key="21">
    <source>
        <dbReference type="EMBL" id="KAL3316921.1"/>
    </source>
</evidence>
<feature type="active site" description="Nucleophile" evidence="18">
    <location>
        <position position="96"/>
    </location>
</feature>
<evidence type="ECO:0000256" key="9">
    <source>
        <dbReference type="ARBA" id="ARBA00052184"/>
    </source>
</evidence>
<evidence type="ECO:0000256" key="18">
    <source>
        <dbReference type="PIRSR" id="PIRSR641708-1"/>
    </source>
</evidence>
<evidence type="ECO:0000256" key="5">
    <source>
        <dbReference type="ARBA" id="ARBA00022694"/>
    </source>
</evidence>